<proteinExistence type="predicted"/>
<comment type="caution">
    <text evidence="1">The sequence shown here is derived from an EMBL/GenBank/DDBJ whole genome shotgun (WGS) entry which is preliminary data.</text>
</comment>
<name>A0A3D5IUY2_9FLAO</name>
<reference evidence="1 2" key="1">
    <citation type="journal article" date="2018" name="Nat. Biotechnol.">
        <title>A standardized bacterial taxonomy based on genome phylogeny substantially revises the tree of life.</title>
        <authorList>
            <person name="Parks D.H."/>
            <person name="Chuvochina M."/>
            <person name="Waite D.W."/>
            <person name="Rinke C."/>
            <person name="Skarshewski A."/>
            <person name="Chaumeil P.A."/>
            <person name="Hugenholtz P."/>
        </authorList>
    </citation>
    <scope>NUCLEOTIDE SEQUENCE [LARGE SCALE GENOMIC DNA]</scope>
    <source>
        <strain evidence="1">UBA9359</strain>
    </source>
</reference>
<dbReference type="AlphaFoldDB" id="A0A3D5IUY2"/>
<organism evidence="1 2">
    <name type="scientific">Zunongwangia profunda</name>
    <dbReference type="NCBI Taxonomy" id="398743"/>
    <lineage>
        <taxon>Bacteria</taxon>
        <taxon>Pseudomonadati</taxon>
        <taxon>Bacteroidota</taxon>
        <taxon>Flavobacteriia</taxon>
        <taxon>Flavobacteriales</taxon>
        <taxon>Flavobacteriaceae</taxon>
        <taxon>Zunongwangia</taxon>
    </lineage>
</organism>
<evidence type="ECO:0000313" key="2">
    <source>
        <dbReference type="Proteomes" id="UP000264330"/>
    </source>
</evidence>
<dbReference type="Proteomes" id="UP000264330">
    <property type="component" value="Unassembled WGS sequence"/>
</dbReference>
<gene>
    <name evidence="1" type="ORF">DGQ38_00330</name>
</gene>
<sequence length="189" mass="21502">MKALKILSLVALIMFSYCDPPIHKQPEFISYNLYLNFQDSSGNDLVNGIEINNSLDISKDSYALDIIISEPCWNWDNDSYSAPAKPGFEPDVNSPKLGISKYNGYSYLTNQFGLPLEDCPTQEILTYKIKCPYIFGDDTVHELITYWDIPKGKRNPSAKCYRIAFEGNEITPSPMDNYDYVYTAAITME</sequence>
<evidence type="ECO:0000313" key="1">
    <source>
        <dbReference type="EMBL" id="HCV79483.1"/>
    </source>
</evidence>
<accession>A0A3D5IUY2</accession>
<dbReference type="RefSeq" id="WP_013070838.1">
    <property type="nucleotide sequence ID" value="NZ_CAJXAW010000006.1"/>
</dbReference>
<dbReference type="EMBL" id="DPMF01000006">
    <property type="protein sequence ID" value="HCV79483.1"/>
    <property type="molecule type" value="Genomic_DNA"/>
</dbReference>
<protein>
    <submittedName>
        <fullName evidence="1">Uncharacterized protein</fullName>
    </submittedName>
</protein>